<dbReference type="PROSITE" id="PS00061">
    <property type="entry name" value="ADH_SHORT"/>
    <property type="match status" value="1"/>
</dbReference>
<evidence type="ECO:0000313" key="4">
    <source>
        <dbReference type="EMBL" id="MBD2847432.1"/>
    </source>
</evidence>
<dbReference type="InterPro" id="IPR057326">
    <property type="entry name" value="KR_dom"/>
</dbReference>
<dbReference type="InterPro" id="IPR051122">
    <property type="entry name" value="SDR_DHRS6-like"/>
</dbReference>
<dbReference type="InterPro" id="IPR036291">
    <property type="entry name" value="NAD(P)-bd_dom_sf"/>
</dbReference>
<dbReference type="PRINTS" id="PR00081">
    <property type="entry name" value="GDHRDH"/>
</dbReference>
<dbReference type="GO" id="GO:0047936">
    <property type="term" value="F:glucose 1-dehydrogenase [NAD(P)+] activity"/>
    <property type="evidence" value="ECO:0007669"/>
    <property type="project" value="UniProtKB-EC"/>
</dbReference>
<comment type="caution">
    <text evidence="4">The sequence shown here is derived from an EMBL/GenBank/DDBJ whole genome shotgun (WGS) entry which is preliminary data.</text>
</comment>
<dbReference type="GO" id="GO:0008206">
    <property type="term" value="P:bile acid metabolic process"/>
    <property type="evidence" value="ECO:0007669"/>
    <property type="project" value="UniProtKB-ARBA"/>
</dbReference>
<dbReference type="PANTHER" id="PTHR43477:SF1">
    <property type="entry name" value="DIHYDROANTICAPSIN 7-DEHYDROGENASE"/>
    <property type="match status" value="1"/>
</dbReference>
<dbReference type="NCBIfam" id="NF005559">
    <property type="entry name" value="PRK07231.1"/>
    <property type="match status" value="1"/>
</dbReference>
<accession>A0A927BW58</accession>
<proteinExistence type="inferred from homology"/>
<reference evidence="4" key="1">
    <citation type="submission" date="2020-09" db="EMBL/GenBank/DDBJ databases">
        <title>A novel bacterium of genus Paenibacillus, isolated from South China Sea.</title>
        <authorList>
            <person name="Huang H."/>
            <person name="Mo K."/>
            <person name="Hu Y."/>
        </authorList>
    </citation>
    <scope>NUCLEOTIDE SEQUENCE</scope>
    <source>
        <strain evidence="4">IB182496</strain>
    </source>
</reference>
<feature type="domain" description="Ketoreductase" evidence="3">
    <location>
        <begin position="7"/>
        <end position="194"/>
    </location>
</feature>
<keyword evidence="2 4" id="KW-0560">Oxidoreductase</keyword>
<dbReference type="SMART" id="SM00822">
    <property type="entry name" value="PKS_KR"/>
    <property type="match status" value="1"/>
</dbReference>
<dbReference type="SUPFAM" id="SSF51735">
    <property type="entry name" value="NAD(P)-binding Rossmann-fold domains"/>
    <property type="match status" value="1"/>
</dbReference>
<dbReference type="InterPro" id="IPR002347">
    <property type="entry name" value="SDR_fam"/>
</dbReference>
<comment type="similarity">
    <text evidence="1">Belongs to the short-chain dehydrogenases/reductases (SDR) family.</text>
</comment>
<dbReference type="Pfam" id="PF13561">
    <property type="entry name" value="adh_short_C2"/>
    <property type="match status" value="1"/>
</dbReference>
<name>A0A927BW58_9BACL</name>
<evidence type="ECO:0000259" key="3">
    <source>
        <dbReference type="SMART" id="SM00822"/>
    </source>
</evidence>
<sequence length="270" mass="27587">MEDLSGKTAIVIGGAAGIGLGAARRLAAGGASVLIGDLQREAGEAAAAELRAAGCKTEYRETDVRSASQLEALAEAAERTCGGIDILVNSAGIQRYGDVTETDEALWDEVMAVNAKGVFLASRAVIPAMRRRGGGSIVNVSSVQALASQTRVAAYSASKGAINALTRAMAVDHAAEGIRVNAVCPASIDTPMLREAAELHGGEAGREALLAAWGAMHPIGRLGTPEDIAELIAFLAGDRSGFVTGAELRIDGGMLAALGVRLPEKGEGQR</sequence>
<dbReference type="Gene3D" id="3.40.50.720">
    <property type="entry name" value="NAD(P)-binding Rossmann-like Domain"/>
    <property type="match status" value="1"/>
</dbReference>
<dbReference type="PRINTS" id="PR00080">
    <property type="entry name" value="SDRFAMILY"/>
</dbReference>
<dbReference type="EMBL" id="JACXIZ010000037">
    <property type="protein sequence ID" value="MBD2847432.1"/>
    <property type="molecule type" value="Genomic_DNA"/>
</dbReference>
<protein>
    <submittedName>
        <fullName evidence="4">Glucose 1-dehydrogenase</fullName>
        <ecNumber evidence="4">1.1.1.47</ecNumber>
    </submittedName>
</protein>
<evidence type="ECO:0000256" key="2">
    <source>
        <dbReference type="ARBA" id="ARBA00023002"/>
    </source>
</evidence>
<dbReference type="PANTHER" id="PTHR43477">
    <property type="entry name" value="DIHYDROANTICAPSIN 7-DEHYDROGENASE"/>
    <property type="match status" value="1"/>
</dbReference>
<dbReference type="CDD" id="cd05233">
    <property type="entry name" value="SDR_c"/>
    <property type="match status" value="1"/>
</dbReference>
<evidence type="ECO:0000313" key="5">
    <source>
        <dbReference type="Proteomes" id="UP000621560"/>
    </source>
</evidence>
<dbReference type="EC" id="1.1.1.47" evidence="4"/>
<dbReference type="FunFam" id="3.40.50.720:FF:000084">
    <property type="entry name" value="Short-chain dehydrogenase reductase"/>
    <property type="match status" value="1"/>
</dbReference>
<organism evidence="4 5">
    <name type="scientific">Paenibacillus sabuli</name>
    <dbReference type="NCBI Taxonomy" id="2772509"/>
    <lineage>
        <taxon>Bacteria</taxon>
        <taxon>Bacillati</taxon>
        <taxon>Bacillota</taxon>
        <taxon>Bacilli</taxon>
        <taxon>Bacillales</taxon>
        <taxon>Paenibacillaceae</taxon>
        <taxon>Paenibacillus</taxon>
    </lineage>
</organism>
<evidence type="ECO:0000256" key="1">
    <source>
        <dbReference type="ARBA" id="ARBA00006484"/>
    </source>
</evidence>
<dbReference type="InterPro" id="IPR020904">
    <property type="entry name" value="Sc_DH/Rdtase_CS"/>
</dbReference>
<dbReference type="Proteomes" id="UP000621560">
    <property type="component" value="Unassembled WGS sequence"/>
</dbReference>
<gene>
    <name evidence="4" type="ORF">IDH44_19695</name>
</gene>
<dbReference type="AlphaFoldDB" id="A0A927BW58"/>
<keyword evidence="5" id="KW-1185">Reference proteome</keyword>